<protein>
    <submittedName>
        <fullName evidence="1">Uncharacterized protein</fullName>
    </submittedName>
</protein>
<dbReference type="Proteomes" id="UP000008458">
    <property type="component" value="Chromosome"/>
</dbReference>
<dbReference type="KEGG" id="aho:Ahos_1110"/>
<dbReference type="STRING" id="933801.Ahos_1110"/>
<dbReference type="eggNOG" id="arCOG05996">
    <property type="taxonomic scope" value="Archaea"/>
</dbReference>
<accession>F4B9S8</accession>
<dbReference type="AlphaFoldDB" id="F4B9S8"/>
<reference key="2">
    <citation type="journal article" date="2011" name="Extremophiles">
        <title>Genomic analyses of Acidianus hospitalis W1 a host for studying crenarchaeal virus and plasmid life cycles.</title>
        <authorList>
            <person name="You X.Y."/>
            <person name="Liu C."/>
            <person name="Wang S.Y."/>
            <person name="Jiang C.Y."/>
            <person name="Shah S.A."/>
            <person name="Prangishvili D."/>
            <person name="Liu S.J."/>
            <person name="Garrett R.A."/>
        </authorList>
    </citation>
    <scope>NUCLEOTIDE SEQUENCE</scope>
    <source>
        <strain>W1</strain>
    </source>
</reference>
<reference evidence="1 2" key="1">
    <citation type="journal article" date="2011" name="Extremophiles">
        <title>Genomic analysis of Acidianus hospitalis W1 a host for studying crenarchaeal virus and plasmid life cycles.</title>
        <authorList>
            <person name="You X.Y."/>
            <person name="Liu C."/>
            <person name="Wang S.Y."/>
            <person name="Jiang C.Y."/>
            <person name="Shah S.A."/>
            <person name="Prangishvili D."/>
            <person name="She Q."/>
            <person name="Liu S.J."/>
            <person name="Garrett R.A."/>
        </authorList>
    </citation>
    <scope>NUCLEOTIDE SEQUENCE [LARGE SCALE GENOMIC DNA]</scope>
    <source>
        <strain evidence="1 2">W1</strain>
    </source>
</reference>
<evidence type="ECO:0000313" key="2">
    <source>
        <dbReference type="Proteomes" id="UP000008458"/>
    </source>
</evidence>
<evidence type="ECO:0000313" key="1">
    <source>
        <dbReference type="EMBL" id="AEE93994.1"/>
    </source>
</evidence>
<dbReference type="EMBL" id="CP002535">
    <property type="protein sequence ID" value="AEE93994.1"/>
    <property type="molecule type" value="Genomic_DNA"/>
</dbReference>
<sequence>MLCLVTIHMKPIDMKSLINYVALKILGGSDYLLNALEEYLVNGEGPAIVAHRYNISKHQLRGYAQRIIEKSGSECRAKKIIPILKQISVDVKPIITRDENGVYTCTICNTIVAREDAEEHVRKYHKDQLTLAIKSMMEKLDEIRAKKAKAVILTSAS</sequence>
<keyword evidence="2" id="KW-1185">Reference proteome</keyword>
<gene>
    <name evidence="1" type="ordered locus">Ahos_1110</name>
</gene>
<organism evidence="1 2">
    <name type="scientific">Acidianus hospitalis (strain W1)</name>
    <dbReference type="NCBI Taxonomy" id="933801"/>
    <lineage>
        <taxon>Archaea</taxon>
        <taxon>Thermoproteota</taxon>
        <taxon>Thermoprotei</taxon>
        <taxon>Sulfolobales</taxon>
        <taxon>Sulfolobaceae</taxon>
        <taxon>Acidianus</taxon>
    </lineage>
</organism>
<proteinExistence type="predicted"/>
<name>F4B9S8_ACIHW</name>
<dbReference type="HOGENOM" id="CLU_1727316_0_0_2"/>